<dbReference type="Proteomes" id="UP001139488">
    <property type="component" value="Unassembled WGS sequence"/>
</dbReference>
<evidence type="ECO:0000313" key="2">
    <source>
        <dbReference type="EMBL" id="MCJ2376219.1"/>
    </source>
</evidence>
<organism evidence="2 3">
    <name type="scientific">Vibrio gelatinilyticus</name>
    <dbReference type="NCBI Taxonomy" id="2893468"/>
    <lineage>
        <taxon>Bacteria</taxon>
        <taxon>Pseudomonadati</taxon>
        <taxon>Pseudomonadota</taxon>
        <taxon>Gammaproteobacteria</taxon>
        <taxon>Vibrionales</taxon>
        <taxon>Vibrionaceae</taxon>
        <taxon>Vibrio</taxon>
    </lineage>
</organism>
<keyword evidence="3" id="KW-1185">Reference proteome</keyword>
<keyword evidence="1" id="KW-0732">Signal</keyword>
<comment type="caution">
    <text evidence="2">The sequence shown here is derived from an EMBL/GenBank/DDBJ whole genome shotgun (WGS) entry which is preliminary data.</text>
</comment>
<feature type="chain" id="PRO_5040790037" evidence="1">
    <location>
        <begin position="22"/>
        <end position="163"/>
    </location>
</feature>
<dbReference type="RefSeq" id="WP_244355661.1">
    <property type="nucleotide sequence ID" value="NZ_JAJNNZ010000003.1"/>
</dbReference>
<proteinExistence type="predicted"/>
<reference evidence="2" key="1">
    <citation type="submission" date="2021-11" db="EMBL/GenBank/DDBJ databases">
        <title>Vibrio ZSDE26 sp. nov. and Vibrio ZSDZ34 sp. nov., isolated from coastal seawater in Qingdao.</title>
        <authorList>
            <person name="Zhang P."/>
        </authorList>
    </citation>
    <scope>NUCLEOTIDE SEQUENCE</scope>
    <source>
        <strain evidence="2">ZSDZ34</strain>
    </source>
</reference>
<dbReference type="EMBL" id="JAJNNZ010000003">
    <property type="protein sequence ID" value="MCJ2376219.1"/>
    <property type="molecule type" value="Genomic_DNA"/>
</dbReference>
<name>A0A9X1W9N7_9VIBR</name>
<evidence type="ECO:0000313" key="3">
    <source>
        <dbReference type="Proteomes" id="UP001139488"/>
    </source>
</evidence>
<gene>
    <name evidence="2" type="ORF">LNL84_05160</name>
</gene>
<feature type="signal peptide" evidence="1">
    <location>
        <begin position="1"/>
        <end position="21"/>
    </location>
</feature>
<dbReference type="AlphaFoldDB" id="A0A9X1W9N7"/>
<evidence type="ECO:0000256" key="1">
    <source>
        <dbReference type="SAM" id="SignalP"/>
    </source>
</evidence>
<accession>A0A9X1W9N7</accession>
<sequence>MKAKWSCIALALMAVTTVVNASCDRLQDGSVTLKRSNDDSLCYMVVAKLGDVKDAVFSLGGLIEEKPKNALTDSYWEQWLLTQDSAPMLTQQVSKSYLGVGLWAPREVLSEKDEMSTQDWLMSQGVHFGVGFGEKGKEPRLRLDYRWHHEFESDMMMQLEVPF</sequence>
<protein>
    <submittedName>
        <fullName evidence="2">Uncharacterized protein</fullName>
    </submittedName>
</protein>